<reference evidence="2 3" key="1">
    <citation type="submission" date="2019-11" db="EMBL/GenBank/DDBJ databases">
        <title>Whole-genome sequence of a Rhodoblastus acidophilus DSM 142.</title>
        <authorList>
            <person name="Kyndt J.A."/>
            <person name="Meyer T.E."/>
        </authorList>
    </citation>
    <scope>NUCLEOTIDE SEQUENCE [LARGE SCALE GENOMIC DNA]</scope>
    <source>
        <strain evidence="2 3">DSM 142</strain>
    </source>
</reference>
<proteinExistence type="predicted"/>
<accession>A0A6N8DQV1</accession>
<organism evidence="2 3">
    <name type="scientific">Rhodoblastus acidophilus</name>
    <name type="common">Rhodopseudomonas acidophila</name>
    <dbReference type="NCBI Taxonomy" id="1074"/>
    <lineage>
        <taxon>Bacteria</taxon>
        <taxon>Pseudomonadati</taxon>
        <taxon>Pseudomonadota</taxon>
        <taxon>Alphaproteobacteria</taxon>
        <taxon>Hyphomicrobiales</taxon>
        <taxon>Rhodoblastaceae</taxon>
        <taxon>Rhodoblastus</taxon>
    </lineage>
</organism>
<dbReference type="EMBL" id="WNKS01000020">
    <property type="protein sequence ID" value="MTV32668.1"/>
    <property type="molecule type" value="Genomic_DNA"/>
</dbReference>
<evidence type="ECO:0000313" key="2">
    <source>
        <dbReference type="EMBL" id="MTV32668.1"/>
    </source>
</evidence>
<keyword evidence="1" id="KW-1133">Transmembrane helix</keyword>
<keyword evidence="1" id="KW-0472">Membrane</keyword>
<feature type="transmembrane region" description="Helical" evidence="1">
    <location>
        <begin position="118"/>
        <end position="142"/>
    </location>
</feature>
<protein>
    <recommendedName>
        <fullName evidence="4">Intracellular septation protein A</fullName>
    </recommendedName>
</protein>
<evidence type="ECO:0008006" key="4">
    <source>
        <dbReference type="Google" id="ProtNLM"/>
    </source>
</evidence>
<keyword evidence="1" id="KW-0812">Transmembrane</keyword>
<feature type="transmembrane region" description="Helical" evidence="1">
    <location>
        <begin position="157"/>
        <end position="176"/>
    </location>
</feature>
<comment type="caution">
    <text evidence="2">The sequence shown here is derived from an EMBL/GenBank/DDBJ whole genome shotgun (WGS) entry which is preliminary data.</text>
</comment>
<sequence>MSLIKMLVSFAPWIAFLILARGDLLQIKIALLVAFVVNVGMAVTKLHRGALMWAGNVFFLVALVAVGWFENLWVLRNLGVLANGALAAGVLGGLLAGKPFTLEYAKQSVDPGRWSDPVFVRTNTILTGVWGATFVVNAALAWAKTRHELLPDDAFEVLNYAGLIGAALFTRWYAAFMHRKADAARRPS</sequence>
<feature type="transmembrane region" description="Helical" evidence="1">
    <location>
        <begin position="12"/>
        <end position="37"/>
    </location>
</feature>
<feature type="transmembrane region" description="Helical" evidence="1">
    <location>
        <begin position="75"/>
        <end position="97"/>
    </location>
</feature>
<dbReference type="OrthoDB" id="3870305at2"/>
<feature type="transmembrane region" description="Helical" evidence="1">
    <location>
        <begin position="49"/>
        <end position="69"/>
    </location>
</feature>
<name>A0A6N8DQV1_RHOAC</name>
<gene>
    <name evidence="2" type="ORF">GJ654_16915</name>
</gene>
<evidence type="ECO:0000256" key="1">
    <source>
        <dbReference type="SAM" id="Phobius"/>
    </source>
</evidence>
<dbReference type="Proteomes" id="UP000439113">
    <property type="component" value="Unassembled WGS sequence"/>
</dbReference>
<dbReference type="RefSeq" id="WP_155447358.1">
    <property type="nucleotide sequence ID" value="NZ_JAOQNR010000004.1"/>
</dbReference>
<evidence type="ECO:0000313" key="3">
    <source>
        <dbReference type="Proteomes" id="UP000439113"/>
    </source>
</evidence>
<dbReference type="AlphaFoldDB" id="A0A6N8DQV1"/>